<proteinExistence type="predicted"/>
<protein>
    <submittedName>
        <fullName evidence="1">Uncharacterized protein</fullName>
    </submittedName>
</protein>
<reference evidence="1 2" key="1">
    <citation type="submission" date="2023-07" db="EMBL/GenBank/DDBJ databases">
        <title>Genomic Encyclopedia of Type Strains, Phase IV (KMG-IV): sequencing the most valuable type-strain genomes for metagenomic binning, comparative biology and taxonomic classification.</title>
        <authorList>
            <person name="Goeker M."/>
        </authorList>
    </citation>
    <scope>NUCLEOTIDE SEQUENCE [LARGE SCALE GENOMIC DNA]</scope>
    <source>
        <strain evidence="1 2">DSM 22170</strain>
    </source>
</reference>
<accession>A0ABU1J114</accession>
<dbReference type="Proteomes" id="UP001185028">
    <property type="component" value="Unassembled WGS sequence"/>
</dbReference>
<evidence type="ECO:0000313" key="2">
    <source>
        <dbReference type="Proteomes" id="UP001185028"/>
    </source>
</evidence>
<dbReference type="EMBL" id="JAVDQH010000012">
    <property type="protein sequence ID" value="MDR6245158.1"/>
    <property type="molecule type" value="Genomic_DNA"/>
</dbReference>
<sequence length="43" mass="4400">MGDGALFVLGQTSLSVRNKGTSFGGAEESTGLRVKVDSSALKK</sequence>
<organism evidence="1 2">
    <name type="scientific">Paenibacillus hunanensis</name>
    <dbReference type="NCBI Taxonomy" id="539262"/>
    <lineage>
        <taxon>Bacteria</taxon>
        <taxon>Bacillati</taxon>
        <taxon>Bacillota</taxon>
        <taxon>Bacilli</taxon>
        <taxon>Bacillales</taxon>
        <taxon>Paenibacillaceae</taxon>
        <taxon>Paenibacillus</taxon>
    </lineage>
</organism>
<name>A0ABU1J114_9BACL</name>
<evidence type="ECO:0000313" key="1">
    <source>
        <dbReference type="EMBL" id="MDR6245158.1"/>
    </source>
</evidence>
<keyword evidence="2" id="KW-1185">Reference proteome</keyword>
<comment type="caution">
    <text evidence="1">The sequence shown here is derived from an EMBL/GenBank/DDBJ whole genome shotgun (WGS) entry which is preliminary data.</text>
</comment>
<gene>
    <name evidence="1" type="ORF">JOC58_003057</name>
</gene>